<keyword evidence="3" id="KW-1185">Reference proteome</keyword>
<gene>
    <name evidence="2" type="ORF">JMJ54_08260</name>
</gene>
<dbReference type="InterPro" id="IPR011856">
    <property type="entry name" value="tRNA_endonuc-like_dom_sf"/>
</dbReference>
<evidence type="ECO:0000259" key="1">
    <source>
        <dbReference type="Pfam" id="PF14088"/>
    </source>
</evidence>
<reference evidence="2 3" key="1">
    <citation type="submission" date="2021-01" db="EMBL/GenBank/DDBJ databases">
        <title>Draft Genome Sequence and Polyhydroxyalkanoate Biosynthetic Potential of Jeongeupia naejangsanensis Type Strain DSM 24253.</title>
        <authorList>
            <person name="Turrini P."/>
            <person name="Artuso I."/>
            <person name="Lugli G.A."/>
            <person name="Frangipani E."/>
            <person name="Ventura M."/>
            <person name="Visca P."/>
        </authorList>
    </citation>
    <scope>NUCLEOTIDE SEQUENCE [LARGE SCALE GENOMIC DNA]</scope>
    <source>
        <strain evidence="2 3">DSM 24253</strain>
    </source>
</reference>
<accession>A0ABS2BLF0</accession>
<dbReference type="Pfam" id="PF14088">
    <property type="entry name" value="DUF4268"/>
    <property type="match status" value="1"/>
</dbReference>
<organism evidence="2 3">
    <name type="scientific">Jeongeupia naejangsanensis</name>
    <dbReference type="NCBI Taxonomy" id="613195"/>
    <lineage>
        <taxon>Bacteria</taxon>
        <taxon>Pseudomonadati</taxon>
        <taxon>Pseudomonadota</taxon>
        <taxon>Betaproteobacteria</taxon>
        <taxon>Neisseriales</taxon>
        <taxon>Chitinibacteraceae</taxon>
        <taxon>Jeongeupia</taxon>
    </lineage>
</organism>
<name>A0ABS2BLF0_9NEIS</name>
<evidence type="ECO:0000313" key="3">
    <source>
        <dbReference type="Proteomes" id="UP000809431"/>
    </source>
</evidence>
<dbReference type="RefSeq" id="WP_203537696.1">
    <property type="nucleotide sequence ID" value="NZ_JAESND010000003.1"/>
</dbReference>
<protein>
    <submittedName>
        <fullName evidence="2">DUF4268 domain-containing protein</fullName>
    </submittedName>
</protein>
<proteinExistence type="predicted"/>
<dbReference type="EMBL" id="JAESND010000003">
    <property type="protein sequence ID" value="MBM3115821.1"/>
    <property type="molecule type" value="Genomic_DNA"/>
</dbReference>
<feature type="domain" description="DUF4268" evidence="1">
    <location>
        <begin position="224"/>
        <end position="361"/>
    </location>
</feature>
<sequence>MPIYELTKDTLRPAMETQFGNEGLYERQHIQQQLKRNIGVLGEDLLVVAEEFGDWLDSARRIDLLCLDREANLVVVELKRTDDGGHMELQALRYAAMISAMTFEQLLETYVARSLPPLSLEDGRARILDFLAWDDVAEDLFAQTTRIVLASADFSKELTTTVMWLNDNYGLDIRCVRLKPYKLDEMLLLDVQQIIPLPEASAFQTQIGVKKRAERQAHSERHDLRYRFWEELLDHAKQKTALHTGRKPSTDNWINSGIGRTGFALTYSVTQHQGRVELDIAYGAGLAAKNKAAFHALKENQATIERVFGEPLDWQELPERESCRICLKTEGGYRSPQSQWPDIHKCMVDAMIRLDRAMRQHVQALP</sequence>
<dbReference type="Proteomes" id="UP000809431">
    <property type="component" value="Unassembled WGS sequence"/>
</dbReference>
<dbReference type="Gene3D" id="3.40.1350.10">
    <property type="match status" value="1"/>
</dbReference>
<comment type="caution">
    <text evidence="2">The sequence shown here is derived from an EMBL/GenBank/DDBJ whole genome shotgun (WGS) entry which is preliminary data.</text>
</comment>
<dbReference type="InterPro" id="IPR025364">
    <property type="entry name" value="DUF4268"/>
</dbReference>
<evidence type="ECO:0000313" key="2">
    <source>
        <dbReference type="EMBL" id="MBM3115821.1"/>
    </source>
</evidence>